<evidence type="ECO:0000259" key="2">
    <source>
        <dbReference type="Pfam" id="PF13586"/>
    </source>
</evidence>
<feature type="domain" description="Transposase DDE" evidence="2">
    <location>
        <begin position="3"/>
        <end position="79"/>
    </location>
</feature>
<keyword evidence="1" id="KW-0812">Transmembrane</keyword>
<dbReference type="AlphaFoldDB" id="A0A1G4T6N6"/>
<proteinExistence type="predicted"/>
<feature type="non-terminal residue" evidence="3">
    <location>
        <position position="1"/>
    </location>
</feature>
<reference evidence="4" key="1">
    <citation type="submission" date="2016-10" db="EMBL/GenBank/DDBJ databases">
        <authorList>
            <person name="Varghese N."/>
            <person name="Submissions S."/>
        </authorList>
    </citation>
    <scope>NUCLEOTIDE SEQUENCE [LARGE SCALE GENOMIC DNA]</scope>
    <source>
        <strain evidence="4">CGMCC 1.8946</strain>
    </source>
</reference>
<gene>
    <name evidence="3" type="ORF">SAMN04487970_10441</name>
</gene>
<evidence type="ECO:0000256" key="1">
    <source>
        <dbReference type="SAM" id="Phobius"/>
    </source>
</evidence>
<keyword evidence="1" id="KW-1133">Transmembrane helix</keyword>
<dbReference type="OrthoDB" id="192297at2"/>
<sequence>GTHDIRTYIESQDATFCIPPKSNTANPWECDFYQYKERHVVECFFNKLKQFRGIATRYDKLSRNFLSFAFLASAMILLK</sequence>
<dbReference type="Proteomes" id="UP000198601">
    <property type="component" value="Unassembled WGS sequence"/>
</dbReference>
<organism evidence="3 4">
    <name type="scientific">Paenibacillus tianmuensis</name>
    <dbReference type="NCBI Taxonomy" id="624147"/>
    <lineage>
        <taxon>Bacteria</taxon>
        <taxon>Bacillati</taxon>
        <taxon>Bacillota</taxon>
        <taxon>Bacilli</taxon>
        <taxon>Bacillales</taxon>
        <taxon>Paenibacillaceae</taxon>
        <taxon>Paenibacillus</taxon>
    </lineage>
</organism>
<keyword evidence="4" id="KW-1185">Reference proteome</keyword>
<evidence type="ECO:0000313" key="3">
    <source>
        <dbReference type="EMBL" id="SCW77130.1"/>
    </source>
</evidence>
<keyword evidence="1" id="KW-0472">Membrane</keyword>
<accession>A0A1G4T6N6</accession>
<feature type="transmembrane region" description="Helical" evidence="1">
    <location>
        <begin position="61"/>
        <end position="78"/>
    </location>
</feature>
<dbReference type="RefSeq" id="WP_143006940.1">
    <property type="nucleotide sequence ID" value="NZ_FMTT01000044.1"/>
</dbReference>
<evidence type="ECO:0000313" key="4">
    <source>
        <dbReference type="Proteomes" id="UP000198601"/>
    </source>
</evidence>
<protein>
    <submittedName>
        <fullName evidence="3">Transposase DDE domain-containing protein</fullName>
    </submittedName>
</protein>
<dbReference type="EMBL" id="FMTT01000044">
    <property type="protein sequence ID" value="SCW77130.1"/>
    <property type="molecule type" value="Genomic_DNA"/>
</dbReference>
<name>A0A1G4T6N6_9BACL</name>
<dbReference type="Pfam" id="PF13586">
    <property type="entry name" value="DDE_Tnp_1_2"/>
    <property type="match status" value="1"/>
</dbReference>
<dbReference type="InterPro" id="IPR025668">
    <property type="entry name" value="Tnp_DDE_dom"/>
</dbReference>